<accession>A0AAV7SMS5</accession>
<comment type="caution">
    <text evidence="1">The sequence shown here is derived from an EMBL/GenBank/DDBJ whole genome shotgun (WGS) entry which is preliminary data.</text>
</comment>
<evidence type="ECO:0000313" key="1">
    <source>
        <dbReference type="EMBL" id="KAJ1165391.1"/>
    </source>
</evidence>
<name>A0AAV7SMS5_PLEWA</name>
<dbReference type="Proteomes" id="UP001066276">
    <property type="component" value="Chromosome 4_2"/>
</dbReference>
<organism evidence="1 2">
    <name type="scientific">Pleurodeles waltl</name>
    <name type="common">Iberian ribbed newt</name>
    <dbReference type="NCBI Taxonomy" id="8319"/>
    <lineage>
        <taxon>Eukaryota</taxon>
        <taxon>Metazoa</taxon>
        <taxon>Chordata</taxon>
        <taxon>Craniata</taxon>
        <taxon>Vertebrata</taxon>
        <taxon>Euteleostomi</taxon>
        <taxon>Amphibia</taxon>
        <taxon>Batrachia</taxon>
        <taxon>Caudata</taxon>
        <taxon>Salamandroidea</taxon>
        <taxon>Salamandridae</taxon>
        <taxon>Pleurodelinae</taxon>
        <taxon>Pleurodeles</taxon>
    </lineage>
</organism>
<evidence type="ECO:0000313" key="2">
    <source>
        <dbReference type="Proteomes" id="UP001066276"/>
    </source>
</evidence>
<protein>
    <submittedName>
        <fullName evidence="1">Uncharacterized protein</fullName>
    </submittedName>
</protein>
<reference evidence="1" key="1">
    <citation type="journal article" date="2022" name="bioRxiv">
        <title>Sequencing and chromosome-scale assembly of the giantPleurodeles waltlgenome.</title>
        <authorList>
            <person name="Brown T."/>
            <person name="Elewa A."/>
            <person name="Iarovenko S."/>
            <person name="Subramanian E."/>
            <person name="Araus A.J."/>
            <person name="Petzold A."/>
            <person name="Susuki M."/>
            <person name="Suzuki K.-i.T."/>
            <person name="Hayashi T."/>
            <person name="Toyoda A."/>
            <person name="Oliveira C."/>
            <person name="Osipova E."/>
            <person name="Leigh N.D."/>
            <person name="Simon A."/>
            <person name="Yun M.H."/>
        </authorList>
    </citation>
    <scope>NUCLEOTIDE SEQUENCE</scope>
    <source>
        <strain evidence="1">20211129_DDA</strain>
        <tissue evidence="1">Liver</tissue>
    </source>
</reference>
<dbReference type="AlphaFoldDB" id="A0AAV7SMS5"/>
<sequence>MEAQLARLARKDEQQIPVLEIQGDRGFWVSMQWTIIGVFQSHLGRMYAVPNRTINRGAEHLALFELPHLTVSDHNSMDALISRKKILVAIRSLRAPKTPDSDDLPAEFYHRYVDTVADKLLGVYHKAF</sequence>
<proteinExistence type="predicted"/>
<dbReference type="EMBL" id="JANPWB010000008">
    <property type="protein sequence ID" value="KAJ1165391.1"/>
    <property type="molecule type" value="Genomic_DNA"/>
</dbReference>
<gene>
    <name evidence="1" type="ORF">NDU88_005819</name>
</gene>
<keyword evidence="2" id="KW-1185">Reference proteome</keyword>